<dbReference type="PANTHER" id="PTHR30093">
    <property type="entry name" value="GENERAL SECRETION PATHWAY PROTEIN G"/>
    <property type="match status" value="1"/>
</dbReference>
<dbReference type="AlphaFoldDB" id="A0A2U1B3X0"/>
<evidence type="ECO:0000313" key="2">
    <source>
        <dbReference type="EMBL" id="PVY43384.1"/>
    </source>
</evidence>
<comment type="caution">
    <text evidence="2">The sequence shown here is derived from an EMBL/GenBank/DDBJ whole genome shotgun (WGS) entry which is preliminary data.</text>
</comment>
<dbReference type="NCBIfam" id="TIGR02532">
    <property type="entry name" value="IV_pilin_GFxxxE"/>
    <property type="match status" value="1"/>
</dbReference>
<dbReference type="EMBL" id="QEKH01000009">
    <property type="protein sequence ID" value="PVY43384.1"/>
    <property type="molecule type" value="Genomic_DNA"/>
</dbReference>
<dbReference type="SUPFAM" id="SSF54523">
    <property type="entry name" value="Pili subunits"/>
    <property type="match status" value="1"/>
</dbReference>
<keyword evidence="1" id="KW-1133">Transmembrane helix</keyword>
<proteinExistence type="predicted"/>
<dbReference type="InterPro" id="IPR012902">
    <property type="entry name" value="N_methyl_site"/>
</dbReference>
<dbReference type="InterPro" id="IPR045584">
    <property type="entry name" value="Pilin-like"/>
</dbReference>
<protein>
    <submittedName>
        <fullName evidence="2">Prepilin-type N-terminal cleavage/methylation domain-containing protein/prepilin-type processing-associated H-X9-DG protein</fullName>
    </submittedName>
</protein>
<keyword evidence="1" id="KW-0812">Transmembrane</keyword>
<organism evidence="2 3">
    <name type="scientific">Victivallis vadensis</name>
    <dbReference type="NCBI Taxonomy" id="172901"/>
    <lineage>
        <taxon>Bacteria</taxon>
        <taxon>Pseudomonadati</taxon>
        <taxon>Lentisphaerota</taxon>
        <taxon>Lentisphaeria</taxon>
        <taxon>Victivallales</taxon>
        <taxon>Victivallaceae</taxon>
        <taxon>Victivallis</taxon>
    </lineage>
</organism>
<sequence length="270" mass="30133">MDNVRRNEQMRHGREPDGMCRNFTLIELLVVIAIIAILASMLLPALNQARQTAYGAKCQSNLKQFGTAFALYTQGNDGFYPMAIFPDYAVRNSWLGKLSEYFGNSGAIVECPATSVKIKAFAEAFNNGNLNWRGPENDAAKAYTISYIGNGFLIESYVSAAGEVRHQKETRLRNPSNTSVLFDLADTIFQTESDYSFNKMATTQGHFVQPSTLVTGGKPRVGYPHREASHILWADGHVGRQPMKFADRQANRIAFIQDHLWFEGALRAKP</sequence>
<evidence type="ECO:0000256" key="1">
    <source>
        <dbReference type="SAM" id="Phobius"/>
    </source>
</evidence>
<name>A0A2U1B3X0_9BACT</name>
<feature type="transmembrane region" description="Helical" evidence="1">
    <location>
        <begin position="21"/>
        <end position="43"/>
    </location>
</feature>
<gene>
    <name evidence="2" type="ORF">C8D82_10969</name>
</gene>
<reference evidence="2 3" key="1">
    <citation type="submission" date="2018-04" db="EMBL/GenBank/DDBJ databases">
        <title>Genomic Encyclopedia of Type Strains, Phase IV (KMG-IV): sequencing the most valuable type-strain genomes for metagenomic binning, comparative biology and taxonomic classification.</title>
        <authorList>
            <person name="Goeker M."/>
        </authorList>
    </citation>
    <scope>NUCLEOTIDE SEQUENCE [LARGE SCALE GENOMIC DNA]</scope>
    <source>
        <strain evidence="2 3">DSM 14823</strain>
    </source>
</reference>
<dbReference type="Gene3D" id="3.30.700.10">
    <property type="entry name" value="Glycoprotein, Type 4 Pilin"/>
    <property type="match status" value="1"/>
</dbReference>
<accession>A0A2U1B3X0</accession>
<evidence type="ECO:0000313" key="3">
    <source>
        <dbReference type="Proteomes" id="UP000245959"/>
    </source>
</evidence>
<keyword evidence="3" id="KW-1185">Reference proteome</keyword>
<dbReference type="PANTHER" id="PTHR30093:SF2">
    <property type="entry name" value="TYPE II SECRETION SYSTEM PROTEIN H"/>
    <property type="match status" value="1"/>
</dbReference>
<dbReference type="Proteomes" id="UP000245959">
    <property type="component" value="Unassembled WGS sequence"/>
</dbReference>
<keyword evidence="1" id="KW-0472">Membrane</keyword>